<proteinExistence type="predicted"/>
<keyword evidence="2" id="KW-1185">Reference proteome</keyword>
<accession>A0A4C1TSZ2</accession>
<name>A0A4C1TSZ2_EUMVA</name>
<evidence type="ECO:0000313" key="1">
    <source>
        <dbReference type="EMBL" id="GBP17117.1"/>
    </source>
</evidence>
<gene>
    <name evidence="1" type="ORF">EVAR_17244_1</name>
</gene>
<reference evidence="1 2" key="1">
    <citation type="journal article" date="2019" name="Commun. Biol.">
        <title>The bagworm genome reveals a unique fibroin gene that provides high tensile strength.</title>
        <authorList>
            <person name="Kono N."/>
            <person name="Nakamura H."/>
            <person name="Ohtoshi R."/>
            <person name="Tomita M."/>
            <person name="Numata K."/>
            <person name="Arakawa K."/>
        </authorList>
    </citation>
    <scope>NUCLEOTIDE SEQUENCE [LARGE SCALE GENOMIC DNA]</scope>
</reference>
<dbReference type="AlphaFoldDB" id="A0A4C1TSZ2"/>
<comment type="caution">
    <text evidence="1">The sequence shown here is derived from an EMBL/GenBank/DDBJ whole genome shotgun (WGS) entry which is preliminary data.</text>
</comment>
<protein>
    <submittedName>
        <fullName evidence="1">Uncharacterized protein</fullName>
    </submittedName>
</protein>
<dbReference type="EMBL" id="BGZK01000085">
    <property type="protein sequence ID" value="GBP17117.1"/>
    <property type="molecule type" value="Genomic_DNA"/>
</dbReference>
<sequence>MRSAGSRTPVVGERDIHDIYRNNTSVLHRYRGRKPIIRAELIALDEPLAAGRRGRSSYRDRYPLDERFDTSRFQSNHLPQGYVVVNVLIQNIKPVPSLRGIVSALRPRRDALCDETLQMIDIDVVGSTAVDTLSFRCGIIAYCGHKPLIH</sequence>
<dbReference type="Proteomes" id="UP000299102">
    <property type="component" value="Unassembled WGS sequence"/>
</dbReference>
<organism evidence="1 2">
    <name type="scientific">Eumeta variegata</name>
    <name type="common">Bagworm moth</name>
    <name type="synonym">Eumeta japonica</name>
    <dbReference type="NCBI Taxonomy" id="151549"/>
    <lineage>
        <taxon>Eukaryota</taxon>
        <taxon>Metazoa</taxon>
        <taxon>Ecdysozoa</taxon>
        <taxon>Arthropoda</taxon>
        <taxon>Hexapoda</taxon>
        <taxon>Insecta</taxon>
        <taxon>Pterygota</taxon>
        <taxon>Neoptera</taxon>
        <taxon>Endopterygota</taxon>
        <taxon>Lepidoptera</taxon>
        <taxon>Glossata</taxon>
        <taxon>Ditrysia</taxon>
        <taxon>Tineoidea</taxon>
        <taxon>Psychidae</taxon>
        <taxon>Oiketicinae</taxon>
        <taxon>Eumeta</taxon>
    </lineage>
</organism>
<evidence type="ECO:0000313" key="2">
    <source>
        <dbReference type="Proteomes" id="UP000299102"/>
    </source>
</evidence>